<dbReference type="AlphaFoldDB" id="E1ZNI5"/>
<keyword evidence="4 9" id="KW-0812">Transmembrane</keyword>
<evidence type="ECO:0000313" key="12">
    <source>
        <dbReference type="Proteomes" id="UP000008141"/>
    </source>
</evidence>
<dbReference type="FunFam" id="1.20.1250.20:FF:000053">
    <property type="entry name" value="Nitrate transporter 2.1"/>
    <property type="match status" value="1"/>
</dbReference>
<feature type="transmembrane region" description="Helical" evidence="9">
    <location>
        <begin position="62"/>
        <end position="81"/>
    </location>
</feature>
<dbReference type="EMBL" id="GL433855">
    <property type="protein sequence ID" value="EFN52689.1"/>
    <property type="molecule type" value="Genomic_DNA"/>
</dbReference>
<protein>
    <recommendedName>
        <fullName evidence="10">Major facilitator superfamily (MFS) profile domain-containing protein</fullName>
    </recommendedName>
</protein>
<dbReference type="Proteomes" id="UP000008141">
    <property type="component" value="Unassembled WGS sequence"/>
</dbReference>
<dbReference type="InParanoid" id="E1ZNI5"/>
<feature type="compositionally biased region" description="Low complexity" evidence="8">
    <location>
        <begin position="654"/>
        <end position="675"/>
    </location>
</feature>
<dbReference type="GO" id="GO:1990351">
    <property type="term" value="C:transporter complex"/>
    <property type="evidence" value="ECO:0007669"/>
    <property type="project" value="UniProtKB-ARBA"/>
</dbReference>
<dbReference type="InterPro" id="IPR044772">
    <property type="entry name" value="NO3_transporter"/>
</dbReference>
<feature type="transmembrane region" description="Helical" evidence="9">
    <location>
        <begin position="445"/>
        <end position="464"/>
    </location>
</feature>
<feature type="transmembrane region" description="Helical" evidence="9">
    <location>
        <begin position="224"/>
        <end position="247"/>
    </location>
</feature>
<feature type="region of interest" description="Disordered" evidence="8">
    <location>
        <begin position="558"/>
        <end position="616"/>
    </location>
</feature>
<proteinExistence type="inferred from homology"/>
<evidence type="ECO:0000256" key="4">
    <source>
        <dbReference type="ARBA" id="ARBA00022692"/>
    </source>
</evidence>
<evidence type="ECO:0000256" key="8">
    <source>
        <dbReference type="SAM" id="MobiDB-lite"/>
    </source>
</evidence>
<feature type="transmembrane region" description="Helical" evidence="9">
    <location>
        <begin position="182"/>
        <end position="204"/>
    </location>
</feature>
<dbReference type="InterPro" id="IPR011257">
    <property type="entry name" value="DNA_glycosylase"/>
</dbReference>
<dbReference type="GO" id="GO:0006281">
    <property type="term" value="P:DNA repair"/>
    <property type="evidence" value="ECO:0007669"/>
    <property type="project" value="InterPro"/>
</dbReference>
<reference evidence="11 12" key="1">
    <citation type="journal article" date="2010" name="Plant Cell">
        <title>The Chlorella variabilis NC64A genome reveals adaptation to photosymbiosis, coevolution with viruses, and cryptic sex.</title>
        <authorList>
            <person name="Blanc G."/>
            <person name="Duncan G."/>
            <person name="Agarkova I."/>
            <person name="Borodovsky M."/>
            <person name="Gurnon J."/>
            <person name="Kuo A."/>
            <person name="Lindquist E."/>
            <person name="Lucas S."/>
            <person name="Pangilinan J."/>
            <person name="Polle J."/>
            <person name="Salamov A."/>
            <person name="Terry A."/>
            <person name="Yamada T."/>
            <person name="Dunigan D.D."/>
            <person name="Grigoriev I.V."/>
            <person name="Claverie J.M."/>
            <person name="Van Etten J.L."/>
        </authorList>
    </citation>
    <scope>NUCLEOTIDE SEQUENCE [LARGE SCALE GENOMIC DNA]</scope>
    <source>
        <strain evidence="11 12">NC64A</strain>
    </source>
</reference>
<keyword evidence="6" id="KW-0534">Nitrate assimilation</keyword>
<dbReference type="CDD" id="cd17341">
    <property type="entry name" value="MFS_NRT2_like"/>
    <property type="match status" value="1"/>
</dbReference>
<feature type="transmembrane region" description="Helical" evidence="9">
    <location>
        <begin position="354"/>
        <end position="376"/>
    </location>
</feature>
<dbReference type="PANTHER" id="PTHR23515">
    <property type="entry name" value="HIGH-AFFINITY NITRATE TRANSPORTER 2.3"/>
    <property type="match status" value="1"/>
</dbReference>
<dbReference type="SUPFAM" id="SSF103473">
    <property type="entry name" value="MFS general substrate transporter"/>
    <property type="match status" value="1"/>
</dbReference>
<dbReference type="GO" id="GO:0042128">
    <property type="term" value="P:nitrate assimilation"/>
    <property type="evidence" value="ECO:0007669"/>
    <property type="project" value="UniProtKB-KW"/>
</dbReference>
<name>E1ZNI5_CHLVA</name>
<feature type="region of interest" description="Disordered" evidence="8">
    <location>
        <begin position="648"/>
        <end position="675"/>
    </location>
</feature>
<comment type="similarity">
    <text evidence="2">Belongs to the major facilitator superfamily. Nitrate/nitrite porter (TC 2.A.1.8) family.</text>
</comment>
<dbReference type="InterPro" id="IPR011701">
    <property type="entry name" value="MFS"/>
</dbReference>
<keyword evidence="3" id="KW-0813">Transport</keyword>
<keyword evidence="12" id="KW-1185">Reference proteome</keyword>
<comment type="subcellular location">
    <subcellularLocation>
        <location evidence="1">Membrane</location>
        <topology evidence="1">Multi-pass membrane protein</topology>
    </subcellularLocation>
</comment>
<evidence type="ECO:0000259" key="10">
    <source>
        <dbReference type="PROSITE" id="PS50850"/>
    </source>
</evidence>
<organism evidence="12">
    <name type="scientific">Chlorella variabilis</name>
    <name type="common">Green alga</name>
    <dbReference type="NCBI Taxonomy" id="554065"/>
    <lineage>
        <taxon>Eukaryota</taxon>
        <taxon>Viridiplantae</taxon>
        <taxon>Chlorophyta</taxon>
        <taxon>core chlorophytes</taxon>
        <taxon>Trebouxiophyceae</taxon>
        <taxon>Chlorellales</taxon>
        <taxon>Chlorellaceae</taxon>
        <taxon>Chlorella clade</taxon>
        <taxon>Chlorella</taxon>
    </lineage>
</organism>
<evidence type="ECO:0000256" key="2">
    <source>
        <dbReference type="ARBA" id="ARBA00008432"/>
    </source>
</evidence>
<feature type="domain" description="Major facilitator superfamily (MFS) profile" evidence="10">
    <location>
        <begin position="59"/>
        <end position="466"/>
    </location>
</feature>
<evidence type="ECO:0000256" key="6">
    <source>
        <dbReference type="ARBA" id="ARBA00023063"/>
    </source>
</evidence>
<evidence type="ECO:0000313" key="11">
    <source>
        <dbReference type="EMBL" id="EFN52689.1"/>
    </source>
</evidence>
<dbReference type="GO" id="GO:0003824">
    <property type="term" value="F:catalytic activity"/>
    <property type="evidence" value="ECO:0007669"/>
    <property type="project" value="InterPro"/>
</dbReference>
<dbReference type="GO" id="GO:0016020">
    <property type="term" value="C:membrane"/>
    <property type="evidence" value="ECO:0007669"/>
    <property type="project" value="UniProtKB-SubCell"/>
</dbReference>
<dbReference type="InterPro" id="IPR036259">
    <property type="entry name" value="MFS_trans_sf"/>
</dbReference>
<evidence type="ECO:0000256" key="7">
    <source>
        <dbReference type="ARBA" id="ARBA00023136"/>
    </source>
</evidence>
<sequence>MGFQQDQMEGGGADDNAPDCRRRHSYCCPGGSQPEQLLDSEGKACRLRLLSTAAPHMRSFHLAWATHFMAVFATFTAAPLLPVIRGNLDLTKTQVSAAGIAAVSGTIVSRVLTGGVCDRWGPRAAAATIQLLTASASFGMAVVGDGTGYITARLFIGFSPASFVPVLVLGDVQCQVPVALPIPYGIVGTANAVAAGWGNSAGGVVQLVMPLLLEALSRSQPDFVAWRCCYLIVGWMQVLVGIAALVWGQDLPAGNYGELRARGDMQRANSAREYWSAARNYRTWVMALVYGFSFGMELTMNNVLAQYLYDTFNTSLTAAGALASVFGFVNLFSRPAGGILSDLAARRFGMRGRLWVLYLLQSSAAAFCCGLSQMGASLGGSMAMVACMALTVTAAAGATFGIIPFISRRGLGAANGIVGSGNSVGSILLQGLFFTGSQINWSQGFLYMGIMALGMTMLLFLIRFPMWGGMLPSSLVPGHKQQPGEACEEAYYSADFTAAERRLGMHTSVLRFAAESRSQRGSRCFGSVEVAAEAGGEGDGTVTASAVTAAVSAAATDAGDEAGAGMQQQGTLPPPVQPSVKRMRLESPPGSVTVSTGAAGSSGVTSTPATPTAANASTAAASPHSMLPASVLCPPAFCSAASPALSGGVPGSPPAAGSSAASGGRSANARGSRGSLLSAEEKVQRLLERFPQSFCQELQIDIASGSPAALWQWLCASVLFSARIKSGAALNACLQLFAAGLTTPQAVCTAGEERVRSLLAAGGYDRPDDKAAAYLVENAEAMVQLYQGDLTALRAAAGNNAQQERTLLKKLKGTGDGAAQQPWEELFPFSDKKALKAARLALADLCGGDRQKARVLAFQGCACCHCYASLLAALVRVDMTKSYHEF</sequence>
<keyword evidence="7 9" id="KW-0472">Membrane</keyword>
<evidence type="ECO:0000256" key="9">
    <source>
        <dbReference type="SAM" id="Phobius"/>
    </source>
</evidence>
<dbReference type="RefSeq" id="XP_005844791.1">
    <property type="nucleotide sequence ID" value="XM_005844729.1"/>
</dbReference>
<dbReference type="InterPro" id="IPR020846">
    <property type="entry name" value="MFS_dom"/>
</dbReference>
<feature type="transmembrane region" description="Helical" evidence="9">
    <location>
        <begin position="382"/>
        <end position="406"/>
    </location>
</feature>
<dbReference type="GeneID" id="17352146"/>
<feature type="transmembrane region" description="Helical" evidence="9">
    <location>
        <begin position="284"/>
        <end position="309"/>
    </location>
</feature>
<dbReference type="PROSITE" id="PS50850">
    <property type="entry name" value="MFS"/>
    <property type="match status" value="1"/>
</dbReference>
<feature type="compositionally biased region" description="Low complexity" evidence="8">
    <location>
        <begin position="591"/>
        <end position="616"/>
    </location>
</feature>
<feature type="transmembrane region" description="Helical" evidence="9">
    <location>
        <begin position="150"/>
        <end position="170"/>
    </location>
</feature>
<dbReference type="Gene3D" id="1.20.1250.20">
    <property type="entry name" value="MFS general substrate transporter like domains"/>
    <property type="match status" value="2"/>
</dbReference>
<dbReference type="OrthoDB" id="434240at2759"/>
<dbReference type="SUPFAM" id="SSF48150">
    <property type="entry name" value="DNA-glycosylase"/>
    <property type="match status" value="1"/>
</dbReference>
<evidence type="ECO:0000256" key="1">
    <source>
        <dbReference type="ARBA" id="ARBA00004141"/>
    </source>
</evidence>
<evidence type="ECO:0000256" key="5">
    <source>
        <dbReference type="ARBA" id="ARBA00022989"/>
    </source>
</evidence>
<dbReference type="STRING" id="554065.E1ZNI5"/>
<gene>
    <name evidence="11" type="ORF">CHLNCDRAFT_138674</name>
</gene>
<feature type="transmembrane region" description="Helical" evidence="9">
    <location>
        <begin position="315"/>
        <end position="333"/>
    </location>
</feature>
<evidence type="ECO:0000256" key="3">
    <source>
        <dbReference type="ARBA" id="ARBA00022448"/>
    </source>
</evidence>
<keyword evidence="5 9" id="KW-1133">Transmembrane helix</keyword>
<accession>E1ZNI5</accession>
<dbReference type="eggNOG" id="ENOG502QPIC">
    <property type="taxonomic scope" value="Eukaryota"/>
</dbReference>
<dbReference type="KEGG" id="cvr:CHLNCDRAFT_138674"/>
<dbReference type="Pfam" id="PF07690">
    <property type="entry name" value="MFS_1"/>
    <property type="match status" value="1"/>
</dbReference>
<dbReference type="GO" id="GO:0015112">
    <property type="term" value="F:nitrate transmembrane transporter activity"/>
    <property type="evidence" value="ECO:0007669"/>
    <property type="project" value="InterPro"/>
</dbReference>